<evidence type="ECO:0000259" key="3">
    <source>
        <dbReference type="PROSITE" id="PS50977"/>
    </source>
</evidence>
<dbReference type="SUPFAM" id="SSF48498">
    <property type="entry name" value="Tetracyclin repressor-like, C-terminal domain"/>
    <property type="match status" value="1"/>
</dbReference>
<protein>
    <submittedName>
        <fullName evidence="4">TetR/AcrR family transcriptional regulator</fullName>
    </submittedName>
</protein>
<dbReference type="RefSeq" id="WP_207163190.1">
    <property type="nucleotide sequence ID" value="NZ_CP071382.1"/>
</dbReference>
<reference evidence="4 5" key="1">
    <citation type="submission" date="2021-03" db="EMBL/GenBank/DDBJ databases">
        <title>Geobacter metallireducens gen. nov. sp. nov., a microorganism capable of coupling the complete oxidation of organic compounds to the reduction of iron and other metals.</title>
        <authorList>
            <person name="Li Y."/>
        </authorList>
    </citation>
    <scope>NUCLEOTIDE SEQUENCE [LARGE SCALE GENOMIC DNA]</scope>
    <source>
        <strain evidence="4 5">Jerry-YX</strain>
    </source>
</reference>
<dbReference type="Gene3D" id="1.10.357.10">
    <property type="entry name" value="Tetracycline Repressor, domain 2"/>
    <property type="match status" value="1"/>
</dbReference>
<dbReference type="PROSITE" id="PS50977">
    <property type="entry name" value="HTH_TETR_2"/>
    <property type="match status" value="1"/>
</dbReference>
<dbReference type="Gene3D" id="1.10.10.60">
    <property type="entry name" value="Homeodomain-like"/>
    <property type="match status" value="1"/>
</dbReference>
<organism evidence="4 5">
    <name type="scientific">Geobacter benzoatilyticus</name>
    <dbReference type="NCBI Taxonomy" id="2815309"/>
    <lineage>
        <taxon>Bacteria</taxon>
        <taxon>Pseudomonadati</taxon>
        <taxon>Thermodesulfobacteriota</taxon>
        <taxon>Desulfuromonadia</taxon>
        <taxon>Geobacterales</taxon>
        <taxon>Geobacteraceae</taxon>
        <taxon>Geobacter</taxon>
    </lineage>
</organism>
<sequence>MTKAECRNKLLEVGTQLFAERGLHGVSIRELSQSAEASISMISYYFGGKEGLYSAVLKEQFACFDEIEEIRQQGTDPVAMIEAYIRWTLQRHRNNPYLLRFYTSELTNPTPYFHSIVSPAIGKVIGILADIVEDGIRQGRFRKDVNAVNAVLALAGMVNYYVLSTLATEHLITHSPDLDEQLVHQYLAIFMGGIMSAEPQAEITAASGSADE</sequence>
<keyword evidence="5" id="KW-1185">Reference proteome</keyword>
<feature type="DNA-binding region" description="H-T-H motif" evidence="2">
    <location>
        <begin position="27"/>
        <end position="46"/>
    </location>
</feature>
<name>A0ABX7Q2X4_9BACT</name>
<dbReference type="InterPro" id="IPR036271">
    <property type="entry name" value="Tet_transcr_reg_TetR-rel_C_sf"/>
</dbReference>
<dbReference type="InterPro" id="IPR001647">
    <property type="entry name" value="HTH_TetR"/>
</dbReference>
<dbReference type="PANTHER" id="PTHR30328">
    <property type="entry name" value="TRANSCRIPTIONAL REPRESSOR"/>
    <property type="match status" value="1"/>
</dbReference>
<dbReference type="SUPFAM" id="SSF46689">
    <property type="entry name" value="Homeodomain-like"/>
    <property type="match status" value="1"/>
</dbReference>
<dbReference type="EMBL" id="CP071382">
    <property type="protein sequence ID" value="QSV45385.1"/>
    <property type="molecule type" value="Genomic_DNA"/>
</dbReference>
<keyword evidence="1 2" id="KW-0238">DNA-binding</keyword>
<accession>A0ABX7Q2X4</accession>
<dbReference type="InterPro" id="IPR041474">
    <property type="entry name" value="NicS_C"/>
</dbReference>
<dbReference type="Pfam" id="PF00440">
    <property type="entry name" value="TetR_N"/>
    <property type="match status" value="1"/>
</dbReference>
<evidence type="ECO:0000313" key="5">
    <source>
        <dbReference type="Proteomes" id="UP000663651"/>
    </source>
</evidence>
<evidence type="ECO:0000256" key="2">
    <source>
        <dbReference type="PROSITE-ProRule" id="PRU00335"/>
    </source>
</evidence>
<gene>
    <name evidence="4" type="ORF">JZM60_14865</name>
</gene>
<dbReference type="InterPro" id="IPR009057">
    <property type="entry name" value="Homeodomain-like_sf"/>
</dbReference>
<dbReference type="PANTHER" id="PTHR30328:SF54">
    <property type="entry name" value="HTH-TYPE TRANSCRIPTIONAL REPRESSOR SCO4008"/>
    <property type="match status" value="1"/>
</dbReference>
<feature type="domain" description="HTH tetR-type" evidence="3">
    <location>
        <begin position="4"/>
        <end position="64"/>
    </location>
</feature>
<proteinExistence type="predicted"/>
<evidence type="ECO:0000256" key="1">
    <source>
        <dbReference type="ARBA" id="ARBA00023125"/>
    </source>
</evidence>
<dbReference type="Pfam" id="PF17938">
    <property type="entry name" value="TetR_C_29"/>
    <property type="match status" value="1"/>
</dbReference>
<evidence type="ECO:0000313" key="4">
    <source>
        <dbReference type="EMBL" id="QSV45385.1"/>
    </source>
</evidence>
<dbReference type="InterPro" id="IPR050109">
    <property type="entry name" value="HTH-type_TetR-like_transc_reg"/>
</dbReference>
<dbReference type="Proteomes" id="UP000663651">
    <property type="component" value="Chromosome"/>
</dbReference>